<reference evidence="2" key="1">
    <citation type="submission" date="2022-11" db="UniProtKB">
        <authorList>
            <consortium name="WormBaseParasite"/>
        </authorList>
    </citation>
    <scope>IDENTIFICATION</scope>
</reference>
<dbReference type="Proteomes" id="UP000887579">
    <property type="component" value="Unplaced"/>
</dbReference>
<evidence type="ECO:0000313" key="2">
    <source>
        <dbReference type="WBParaSite" id="ES5_v2.g11461.t1"/>
    </source>
</evidence>
<dbReference type="WBParaSite" id="ES5_v2.g11461.t1">
    <property type="protein sequence ID" value="ES5_v2.g11461.t1"/>
    <property type="gene ID" value="ES5_v2.g11461"/>
</dbReference>
<evidence type="ECO:0000313" key="1">
    <source>
        <dbReference type="Proteomes" id="UP000887579"/>
    </source>
</evidence>
<proteinExistence type="predicted"/>
<protein>
    <submittedName>
        <fullName evidence="2">Glucuronosyltransferase</fullName>
    </submittedName>
</protein>
<accession>A0AC34F3H3</accession>
<organism evidence="1 2">
    <name type="scientific">Panagrolaimus sp. ES5</name>
    <dbReference type="NCBI Taxonomy" id="591445"/>
    <lineage>
        <taxon>Eukaryota</taxon>
        <taxon>Metazoa</taxon>
        <taxon>Ecdysozoa</taxon>
        <taxon>Nematoda</taxon>
        <taxon>Chromadorea</taxon>
        <taxon>Rhabditida</taxon>
        <taxon>Tylenchina</taxon>
        <taxon>Panagrolaimomorpha</taxon>
        <taxon>Panagrolaimoidea</taxon>
        <taxon>Panagrolaimidae</taxon>
        <taxon>Panagrolaimus</taxon>
    </lineage>
</organism>
<sequence>MNAIVWNTNVKINGTNKAKNIWRIEIENSAWFKMGHMQNAVTNERISFFDEAFLETRATYCDKLISDAQLMKQLKKRRYDILVSSCWDGCAFGIAHILGIRATTGVFATPLMFYTSALLGINGHPSYITDDLYPTKVGGKLSLTDRWENLKFIFHTWFNLNTLFYGEEFEDILSLRPNGTIIFSFGSNAKSGMLTVEQKLNFLNAFARFPEYTFLWKYDESDEMILTNFSNVETTLWLPQTSLLYDPRVKAFISHMGLNSFIEASYAGKPLVSIPLFADQGYNTECAQRNGVAIKLDKRDLSLDKITMALGQILRNPKYSEKAKQISSILASRPEKPKENFVKRIEMAAAFPDLTDILHMKVSEVTVIEYFCLDVFAMIFASAFGSLITVFFMFKIMSYKGKKVV</sequence>
<name>A0AC34F3H3_9BILA</name>